<organism evidence="10 11">
    <name type="scientific">Lampropedia aestuarii</name>
    <dbReference type="NCBI Taxonomy" id="2562762"/>
    <lineage>
        <taxon>Bacteria</taxon>
        <taxon>Pseudomonadati</taxon>
        <taxon>Pseudomonadota</taxon>
        <taxon>Betaproteobacteria</taxon>
        <taxon>Burkholderiales</taxon>
        <taxon>Comamonadaceae</taxon>
        <taxon>Lampropedia</taxon>
    </lineage>
</organism>
<dbReference type="Gene3D" id="3.10.50.40">
    <property type="match status" value="1"/>
</dbReference>
<keyword evidence="4 8" id="KW-0732">Signal</keyword>
<name>A0A4S5BHL2_9BURK</name>
<feature type="domain" description="PpiC" evidence="9">
    <location>
        <begin position="162"/>
        <end position="257"/>
    </location>
</feature>
<evidence type="ECO:0000313" key="10">
    <source>
        <dbReference type="EMBL" id="THJ31770.1"/>
    </source>
</evidence>
<sequence length="321" mass="34510">MRNIQRIYKMMHNCLNAYVASMAKPLISGAAVCAALALGTAAQAQVLVHGAGEQPVEITVLDLQADAARLDPTSRTFALSEKARIEGAARGLLVRSSLAQQAKASGLDQSPVAQKRLEQAQQTVLMELLMEEAAQQALPSEADLLKYAQTVYKNEQSSFTTQGELAASHILIAGDSAASKEKIDALYALIQSGSDFGDLAFKESQDPASAAQHGSLGYFPEGKMIPEFEAELKTLKQGEISKPFKTAYGWHIARLDGAHAKGQLSFDDVKERLMDEAKNRIIKERRDALVQAVLDHAVVNQEAIAAIAEDNQAKAKAAAKP</sequence>
<evidence type="ECO:0000256" key="1">
    <source>
        <dbReference type="ARBA" id="ARBA00000971"/>
    </source>
</evidence>
<dbReference type="PROSITE" id="PS50198">
    <property type="entry name" value="PPIC_PPIASE_2"/>
    <property type="match status" value="1"/>
</dbReference>
<feature type="signal peptide" evidence="8">
    <location>
        <begin position="1"/>
        <end position="44"/>
    </location>
</feature>
<evidence type="ECO:0000313" key="11">
    <source>
        <dbReference type="Proteomes" id="UP000306236"/>
    </source>
</evidence>
<dbReference type="EC" id="5.2.1.8" evidence="3"/>
<evidence type="ECO:0000256" key="5">
    <source>
        <dbReference type="ARBA" id="ARBA00023110"/>
    </source>
</evidence>
<evidence type="ECO:0000259" key="9">
    <source>
        <dbReference type="PROSITE" id="PS50198"/>
    </source>
</evidence>
<accession>A0A4S5BHL2</accession>
<protein>
    <recommendedName>
        <fullName evidence="3">peptidylprolyl isomerase</fullName>
        <ecNumber evidence="3">5.2.1.8</ecNumber>
    </recommendedName>
</protein>
<dbReference type="SUPFAM" id="SSF54534">
    <property type="entry name" value="FKBP-like"/>
    <property type="match status" value="1"/>
</dbReference>
<proteinExistence type="inferred from homology"/>
<dbReference type="InterPro" id="IPR050245">
    <property type="entry name" value="PrsA_foldase"/>
</dbReference>
<dbReference type="AlphaFoldDB" id="A0A4S5BHL2"/>
<dbReference type="GO" id="GO:0003755">
    <property type="term" value="F:peptidyl-prolyl cis-trans isomerase activity"/>
    <property type="evidence" value="ECO:0007669"/>
    <property type="project" value="UniProtKB-KW"/>
</dbReference>
<keyword evidence="6 7" id="KW-0413">Isomerase</keyword>
<feature type="chain" id="PRO_5020649338" description="peptidylprolyl isomerase" evidence="8">
    <location>
        <begin position="45"/>
        <end position="321"/>
    </location>
</feature>
<evidence type="ECO:0000256" key="2">
    <source>
        <dbReference type="ARBA" id="ARBA00007656"/>
    </source>
</evidence>
<evidence type="ECO:0000256" key="7">
    <source>
        <dbReference type="PROSITE-ProRule" id="PRU00278"/>
    </source>
</evidence>
<dbReference type="PANTHER" id="PTHR47245:SF1">
    <property type="entry name" value="FOLDASE PROTEIN PRSA"/>
    <property type="match status" value="1"/>
</dbReference>
<dbReference type="InterPro" id="IPR046357">
    <property type="entry name" value="PPIase_dom_sf"/>
</dbReference>
<reference evidence="10 11" key="1">
    <citation type="submission" date="2019-04" db="EMBL/GenBank/DDBJ databases">
        <title>Lampropedia sp YIM MLB12 draf genome.</title>
        <authorList>
            <person name="Wang Y.-X."/>
        </authorList>
    </citation>
    <scope>NUCLEOTIDE SEQUENCE [LARGE SCALE GENOMIC DNA]</scope>
    <source>
        <strain evidence="10 11">YIM MLB12</strain>
    </source>
</reference>
<keyword evidence="5 7" id="KW-0697">Rotamase</keyword>
<dbReference type="InterPro" id="IPR000297">
    <property type="entry name" value="PPIase_PpiC"/>
</dbReference>
<evidence type="ECO:0000256" key="3">
    <source>
        <dbReference type="ARBA" id="ARBA00013194"/>
    </source>
</evidence>
<keyword evidence="11" id="KW-1185">Reference proteome</keyword>
<evidence type="ECO:0000256" key="4">
    <source>
        <dbReference type="ARBA" id="ARBA00022729"/>
    </source>
</evidence>
<dbReference type="Proteomes" id="UP000306236">
    <property type="component" value="Unassembled WGS sequence"/>
</dbReference>
<evidence type="ECO:0000256" key="8">
    <source>
        <dbReference type="SAM" id="SignalP"/>
    </source>
</evidence>
<dbReference type="OrthoDB" id="9769613at2"/>
<comment type="catalytic activity">
    <reaction evidence="1">
        <text>[protein]-peptidylproline (omega=180) = [protein]-peptidylproline (omega=0)</text>
        <dbReference type="Rhea" id="RHEA:16237"/>
        <dbReference type="Rhea" id="RHEA-COMP:10747"/>
        <dbReference type="Rhea" id="RHEA-COMP:10748"/>
        <dbReference type="ChEBI" id="CHEBI:83833"/>
        <dbReference type="ChEBI" id="CHEBI:83834"/>
        <dbReference type="EC" id="5.2.1.8"/>
    </reaction>
</comment>
<dbReference type="PANTHER" id="PTHR47245">
    <property type="entry name" value="PEPTIDYLPROLYL ISOMERASE"/>
    <property type="match status" value="1"/>
</dbReference>
<dbReference type="EMBL" id="SSWX01000020">
    <property type="protein sequence ID" value="THJ31770.1"/>
    <property type="molecule type" value="Genomic_DNA"/>
</dbReference>
<dbReference type="Pfam" id="PF00639">
    <property type="entry name" value="Rotamase"/>
    <property type="match status" value="1"/>
</dbReference>
<gene>
    <name evidence="10" type="ORF">E8K88_14080</name>
</gene>
<comment type="similarity">
    <text evidence="2">Belongs to the PpiC/parvulin rotamase family.</text>
</comment>
<comment type="caution">
    <text evidence="10">The sequence shown here is derived from an EMBL/GenBank/DDBJ whole genome shotgun (WGS) entry which is preliminary data.</text>
</comment>
<evidence type="ECO:0000256" key="6">
    <source>
        <dbReference type="ARBA" id="ARBA00023235"/>
    </source>
</evidence>